<gene>
    <name evidence="1" type="ORF">CCACVL1_00025</name>
</gene>
<dbReference type="EMBL" id="AWWV01000101">
    <property type="protein sequence ID" value="OMP12354.1"/>
    <property type="molecule type" value="Genomic_DNA"/>
</dbReference>
<dbReference type="AlphaFoldDB" id="A0A1R3KZ19"/>
<sequence>MALSGFTDLMKGEKDYNTHVDDEIAARENSQCCINMESTTEARPWAPWSNTFWLYRSYRIQSDLVAVKFA</sequence>
<reference evidence="1 2" key="1">
    <citation type="submission" date="2013-09" db="EMBL/GenBank/DDBJ databases">
        <title>Corchorus capsularis genome sequencing.</title>
        <authorList>
            <person name="Alam M."/>
            <person name="Haque M.S."/>
            <person name="Islam M.S."/>
            <person name="Emdad E.M."/>
            <person name="Islam M.M."/>
            <person name="Ahmed B."/>
            <person name="Halim A."/>
            <person name="Hossen Q.M.M."/>
            <person name="Hossain M.Z."/>
            <person name="Ahmed R."/>
            <person name="Khan M.M."/>
            <person name="Islam R."/>
            <person name="Rashid M.M."/>
            <person name="Khan S.A."/>
            <person name="Rahman M.S."/>
            <person name="Alam M."/>
        </authorList>
    </citation>
    <scope>NUCLEOTIDE SEQUENCE [LARGE SCALE GENOMIC DNA]</scope>
    <source>
        <strain evidence="2">cv. CVL-1</strain>
        <tissue evidence="1">Whole seedling</tissue>
    </source>
</reference>
<dbReference type="Gramene" id="OMP12354">
    <property type="protein sequence ID" value="OMP12354"/>
    <property type="gene ID" value="CCACVL1_00025"/>
</dbReference>
<name>A0A1R3KZ19_COCAP</name>
<evidence type="ECO:0000313" key="2">
    <source>
        <dbReference type="Proteomes" id="UP000188268"/>
    </source>
</evidence>
<organism evidence="1 2">
    <name type="scientific">Corchorus capsularis</name>
    <name type="common">Jute</name>
    <dbReference type="NCBI Taxonomy" id="210143"/>
    <lineage>
        <taxon>Eukaryota</taxon>
        <taxon>Viridiplantae</taxon>
        <taxon>Streptophyta</taxon>
        <taxon>Embryophyta</taxon>
        <taxon>Tracheophyta</taxon>
        <taxon>Spermatophyta</taxon>
        <taxon>Magnoliopsida</taxon>
        <taxon>eudicotyledons</taxon>
        <taxon>Gunneridae</taxon>
        <taxon>Pentapetalae</taxon>
        <taxon>rosids</taxon>
        <taxon>malvids</taxon>
        <taxon>Malvales</taxon>
        <taxon>Malvaceae</taxon>
        <taxon>Grewioideae</taxon>
        <taxon>Apeibeae</taxon>
        <taxon>Corchorus</taxon>
    </lineage>
</organism>
<accession>A0A1R3KZ19</accession>
<dbReference type="Proteomes" id="UP000188268">
    <property type="component" value="Unassembled WGS sequence"/>
</dbReference>
<feature type="non-terminal residue" evidence="1">
    <location>
        <position position="70"/>
    </location>
</feature>
<keyword evidence="2" id="KW-1185">Reference proteome</keyword>
<proteinExistence type="predicted"/>
<protein>
    <submittedName>
        <fullName evidence="1">Uncharacterized protein</fullName>
    </submittedName>
</protein>
<evidence type="ECO:0000313" key="1">
    <source>
        <dbReference type="EMBL" id="OMP12354.1"/>
    </source>
</evidence>
<comment type="caution">
    <text evidence="1">The sequence shown here is derived from an EMBL/GenBank/DDBJ whole genome shotgun (WGS) entry which is preliminary data.</text>
</comment>